<dbReference type="Proteomes" id="UP000547674">
    <property type="component" value="Unassembled WGS sequence"/>
</dbReference>
<evidence type="ECO:0000256" key="3">
    <source>
        <dbReference type="ARBA" id="ARBA00022729"/>
    </source>
</evidence>
<comment type="caution">
    <text evidence="7">The sequence shown here is derived from an EMBL/GenBank/DDBJ whole genome shotgun (WGS) entry which is preliminary data.</text>
</comment>
<organism evidence="7 8">
    <name type="scientific">Eiseniibacteriota bacterium</name>
    <dbReference type="NCBI Taxonomy" id="2212470"/>
    <lineage>
        <taxon>Bacteria</taxon>
        <taxon>Candidatus Eiseniibacteriota</taxon>
    </lineage>
</organism>
<evidence type="ECO:0000256" key="2">
    <source>
        <dbReference type="ARBA" id="ARBA00022692"/>
    </source>
</evidence>
<dbReference type="NCBIfam" id="TIGR04183">
    <property type="entry name" value="Por_Secre_tail"/>
    <property type="match status" value="1"/>
</dbReference>
<keyword evidence="3" id="KW-0732">Signal</keyword>
<evidence type="ECO:0000256" key="5">
    <source>
        <dbReference type="ARBA" id="ARBA00023136"/>
    </source>
</evidence>
<sequence>TSTVFQGGLNSLADPHLVSDNSQYANYNLYICFQDGTDNNGFDISVSRSTTYGSTWETPYKLLDQGGTFYFYATARLAFGDRLHLAVAYNNLVTDEGVTQYLYGDSRLANGILDWGSIRTFGSFFDGETHFTTRVAASNANEVLVAWNQDLELHWASSTNDGATFSSTTSATNFALQELGVEQDHFAMLSQNNVPGDGIRLGKPIGPDLQGLWLSLDFMDDYSTINPLGTMGFAFDEVEGGWMATGTMTPLAGINPVEGFYFDAEWRNGEGYPNWEEPPVALTNSPLTAPALADIDGDNDLEVVYSDDAGWLHAVQPNGTPVAGWPKSVGIVDTKARAAVGDVDGGGDNEVAFCGPTGTLYLLNGDGSNRAGWPVGIPTNAGGYVSMAPVSGASPQDVVVLSNNQLFMYDFLGNLHSGFPVNLAENASAPAALGDVDNDGLIEIVVAATNWLYIFGPTGSLEAVTNFVDTASESPSLGDTDNDGELEIAVPTTNGRVHLFGPNAASEPGWPVTEPDGSPITQVALVNYLGTTEEDVAYATSGGSLVSRFGTGAPTIGYPEPVAGTGALTTAPIVEKFHDAPNTALLVGRDDYLHAWSNLNHPSGGYPRAISGDVTLTPAAADIDLDGSLEFVVLTDSAMEVFDVNRPPENNIGWHWPMHAANAARTSCSVCSYSTVTGIGDDTLAAQNLMFAGPVPNPVTSSTSLQYALPQTASIELAIFDVQGRKVWQVTRGDHAEGSHEVRWDATDFKGRSVSPGVYFARLHAMGNAFSKIETRKLVVER</sequence>
<evidence type="ECO:0000259" key="6">
    <source>
        <dbReference type="Pfam" id="PF13860"/>
    </source>
</evidence>
<dbReference type="SUPFAM" id="SSF69318">
    <property type="entry name" value="Integrin alpha N-terminal domain"/>
    <property type="match status" value="1"/>
</dbReference>
<dbReference type="InterPro" id="IPR013517">
    <property type="entry name" value="FG-GAP"/>
</dbReference>
<dbReference type="PANTHER" id="PTHR21419:SF23">
    <property type="entry name" value="PROTEIN DEFECTIVE IN EXINE FORMATION 1"/>
    <property type="match status" value="1"/>
</dbReference>
<dbReference type="InterPro" id="IPR025965">
    <property type="entry name" value="FlgD/Vpr_Ig-like"/>
</dbReference>
<dbReference type="InterPro" id="IPR045232">
    <property type="entry name" value="FAM234"/>
</dbReference>
<feature type="domain" description="FlgD/Vpr Ig-like" evidence="6">
    <location>
        <begin position="701"/>
        <end position="764"/>
    </location>
</feature>
<evidence type="ECO:0000313" key="8">
    <source>
        <dbReference type="Proteomes" id="UP000547674"/>
    </source>
</evidence>
<comment type="subcellular location">
    <subcellularLocation>
        <location evidence="1">Membrane</location>
        <topology evidence="1">Single-pass membrane protein</topology>
    </subcellularLocation>
</comment>
<dbReference type="PANTHER" id="PTHR21419">
    <property type="match status" value="1"/>
</dbReference>
<dbReference type="Gene3D" id="2.60.40.4070">
    <property type="match status" value="1"/>
</dbReference>
<dbReference type="Pfam" id="PF13860">
    <property type="entry name" value="FlgD_ig"/>
    <property type="match status" value="1"/>
</dbReference>
<accession>A0A7Y2H1W7</accession>
<gene>
    <name evidence="7" type="ORF">HKN21_06665</name>
</gene>
<dbReference type="SUPFAM" id="SSF50939">
    <property type="entry name" value="Sialidases"/>
    <property type="match status" value="1"/>
</dbReference>
<evidence type="ECO:0000256" key="1">
    <source>
        <dbReference type="ARBA" id="ARBA00004167"/>
    </source>
</evidence>
<dbReference type="EMBL" id="JABDJR010000255">
    <property type="protein sequence ID" value="NNF06425.1"/>
    <property type="molecule type" value="Genomic_DNA"/>
</dbReference>
<protein>
    <submittedName>
        <fullName evidence="7">T9SS type A sorting domain-containing protein</fullName>
    </submittedName>
</protein>
<dbReference type="InterPro" id="IPR026444">
    <property type="entry name" value="Secre_tail"/>
</dbReference>
<dbReference type="InterPro" id="IPR036278">
    <property type="entry name" value="Sialidase_sf"/>
</dbReference>
<dbReference type="InterPro" id="IPR028994">
    <property type="entry name" value="Integrin_alpha_N"/>
</dbReference>
<keyword evidence="4" id="KW-1133">Transmembrane helix</keyword>
<evidence type="ECO:0000313" key="7">
    <source>
        <dbReference type="EMBL" id="NNF06425.1"/>
    </source>
</evidence>
<feature type="non-terminal residue" evidence="7">
    <location>
        <position position="1"/>
    </location>
</feature>
<name>A0A7Y2H1W7_UNCEI</name>
<dbReference type="AlphaFoldDB" id="A0A7Y2H1W7"/>
<keyword evidence="5" id="KW-0472">Membrane</keyword>
<proteinExistence type="predicted"/>
<reference evidence="7 8" key="1">
    <citation type="submission" date="2020-03" db="EMBL/GenBank/DDBJ databases">
        <title>Metabolic flexibility allows generalist bacteria to become dominant in a frequently disturbed ecosystem.</title>
        <authorList>
            <person name="Chen Y.-J."/>
            <person name="Leung P.M."/>
            <person name="Bay S.K."/>
            <person name="Hugenholtz P."/>
            <person name="Kessler A.J."/>
            <person name="Shelley G."/>
            <person name="Waite D.W."/>
            <person name="Cook P.L."/>
            <person name="Greening C."/>
        </authorList>
    </citation>
    <scope>NUCLEOTIDE SEQUENCE [LARGE SCALE GENOMIC DNA]</scope>
    <source>
        <strain evidence="7">SS_bin_28</strain>
    </source>
</reference>
<dbReference type="GO" id="GO:0016020">
    <property type="term" value="C:membrane"/>
    <property type="evidence" value="ECO:0007669"/>
    <property type="project" value="UniProtKB-SubCell"/>
</dbReference>
<keyword evidence="2" id="KW-0812">Transmembrane</keyword>
<dbReference type="Pfam" id="PF13517">
    <property type="entry name" value="FG-GAP_3"/>
    <property type="match status" value="1"/>
</dbReference>
<evidence type="ECO:0000256" key="4">
    <source>
        <dbReference type="ARBA" id="ARBA00022989"/>
    </source>
</evidence>